<protein>
    <submittedName>
        <fullName evidence="1">Uncharacterized protein</fullName>
    </submittedName>
</protein>
<organism evidence="1 2">
    <name type="scientific">Caerostris extrusa</name>
    <name type="common">Bark spider</name>
    <name type="synonym">Caerostris bankana</name>
    <dbReference type="NCBI Taxonomy" id="172846"/>
    <lineage>
        <taxon>Eukaryota</taxon>
        <taxon>Metazoa</taxon>
        <taxon>Ecdysozoa</taxon>
        <taxon>Arthropoda</taxon>
        <taxon>Chelicerata</taxon>
        <taxon>Arachnida</taxon>
        <taxon>Araneae</taxon>
        <taxon>Araneomorphae</taxon>
        <taxon>Entelegynae</taxon>
        <taxon>Araneoidea</taxon>
        <taxon>Araneidae</taxon>
        <taxon>Caerostris</taxon>
    </lineage>
</organism>
<keyword evidence="2" id="KW-1185">Reference proteome</keyword>
<name>A0AAV4PX89_CAEEX</name>
<evidence type="ECO:0000313" key="1">
    <source>
        <dbReference type="EMBL" id="GIY00521.1"/>
    </source>
</evidence>
<dbReference type="EMBL" id="BPLR01005189">
    <property type="protein sequence ID" value="GIY00521.1"/>
    <property type="molecule type" value="Genomic_DNA"/>
</dbReference>
<reference evidence="1 2" key="1">
    <citation type="submission" date="2021-06" db="EMBL/GenBank/DDBJ databases">
        <title>Caerostris extrusa draft genome.</title>
        <authorList>
            <person name="Kono N."/>
            <person name="Arakawa K."/>
        </authorList>
    </citation>
    <scope>NUCLEOTIDE SEQUENCE [LARGE SCALE GENOMIC DNA]</scope>
</reference>
<evidence type="ECO:0000313" key="2">
    <source>
        <dbReference type="Proteomes" id="UP001054945"/>
    </source>
</evidence>
<gene>
    <name evidence="1" type="ORF">CEXT_789611</name>
</gene>
<accession>A0AAV4PX89</accession>
<dbReference type="Proteomes" id="UP001054945">
    <property type="component" value="Unassembled WGS sequence"/>
</dbReference>
<dbReference type="AlphaFoldDB" id="A0AAV4PX89"/>
<feature type="non-terminal residue" evidence="1">
    <location>
        <position position="82"/>
    </location>
</feature>
<sequence length="82" mass="9304">MTLAGRIWPAGRSLETPGLKRATTAFLGNIRNTSGVHVKDRPILVEDTLFKVLLESHISQKHLRMRRYCPRGSLDLQESFQS</sequence>
<proteinExistence type="predicted"/>
<comment type="caution">
    <text evidence="1">The sequence shown here is derived from an EMBL/GenBank/DDBJ whole genome shotgun (WGS) entry which is preliminary data.</text>
</comment>